<feature type="chain" id="PRO_5043385181" description="Pectinesterase inhibitor domain-containing protein" evidence="1">
    <location>
        <begin position="28"/>
        <end position="180"/>
    </location>
</feature>
<dbReference type="SUPFAM" id="SSF101148">
    <property type="entry name" value="Plant invertase/pectin methylesterase inhibitor"/>
    <property type="match status" value="1"/>
</dbReference>
<sequence>MNLNRNTLVISAIFFVTCLINSPSTQANDEQIVTRMCGETDNPTVCKNCIDNSGREVSQELDVIVGSIRCTYNDNYDLINSLTQFASDASDVKVKNVVNGCVQDYKSVQDGLITIVQEASKQSFVTAKGLINSLIYPKMNACDDAVKQSGIVIPPTFFGGSITVAGDLKLMSQLLSIIKA</sequence>
<keyword evidence="3" id="KW-1185">Reference proteome</keyword>
<gene>
    <name evidence="2" type="ORF">RND81_13G194700</name>
</gene>
<accession>A0AAW1H2V8</accession>
<keyword evidence="1" id="KW-0732">Signal</keyword>
<dbReference type="NCBIfam" id="TIGR01614">
    <property type="entry name" value="PME_inhib"/>
    <property type="match status" value="1"/>
</dbReference>
<name>A0AAW1H2V8_SAPOF</name>
<reference evidence="2" key="1">
    <citation type="submission" date="2024-03" db="EMBL/GenBank/DDBJ databases">
        <title>WGS assembly of Saponaria officinalis var. Norfolk2.</title>
        <authorList>
            <person name="Jenkins J."/>
            <person name="Shu S."/>
            <person name="Grimwood J."/>
            <person name="Barry K."/>
            <person name="Goodstein D."/>
            <person name="Schmutz J."/>
            <person name="Leebens-Mack J."/>
            <person name="Osbourn A."/>
        </authorList>
    </citation>
    <scope>NUCLEOTIDE SEQUENCE [LARGE SCALE GENOMIC DNA]</scope>
    <source>
        <strain evidence="2">JIC</strain>
    </source>
</reference>
<dbReference type="Gene3D" id="1.20.140.40">
    <property type="entry name" value="Invertase/pectin methylesterase inhibitor family protein"/>
    <property type="match status" value="1"/>
</dbReference>
<dbReference type="InterPro" id="IPR035513">
    <property type="entry name" value="Invertase/methylesterase_inhib"/>
</dbReference>
<dbReference type="GO" id="GO:0004857">
    <property type="term" value="F:enzyme inhibitor activity"/>
    <property type="evidence" value="ECO:0007669"/>
    <property type="project" value="InterPro"/>
</dbReference>
<feature type="signal peptide" evidence="1">
    <location>
        <begin position="1"/>
        <end position="27"/>
    </location>
</feature>
<evidence type="ECO:0008006" key="4">
    <source>
        <dbReference type="Google" id="ProtNLM"/>
    </source>
</evidence>
<dbReference type="EMBL" id="JBDFQZ010000013">
    <property type="protein sequence ID" value="KAK9670337.1"/>
    <property type="molecule type" value="Genomic_DNA"/>
</dbReference>
<dbReference type="InterPro" id="IPR006501">
    <property type="entry name" value="Pectinesterase_inhib_dom"/>
</dbReference>
<evidence type="ECO:0000313" key="3">
    <source>
        <dbReference type="Proteomes" id="UP001443914"/>
    </source>
</evidence>
<dbReference type="AlphaFoldDB" id="A0AAW1H2V8"/>
<comment type="caution">
    <text evidence="2">The sequence shown here is derived from an EMBL/GenBank/DDBJ whole genome shotgun (WGS) entry which is preliminary data.</text>
</comment>
<dbReference type="Proteomes" id="UP001443914">
    <property type="component" value="Unassembled WGS sequence"/>
</dbReference>
<evidence type="ECO:0000256" key="1">
    <source>
        <dbReference type="SAM" id="SignalP"/>
    </source>
</evidence>
<organism evidence="2 3">
    <name type="scientific">Saponaria officinalis</name>
    <name type="common">Common soapwort</name>
    <name type="synonym">Lychnis saponaria</name>
    <dbReference type="NCBI Taxonomy" id="3572"/>
    <lineage>
        <taxon>Eukaryota</taxon>
        <taxon>Viridiplantae</taxon>
        <taxon>Streptophyta</taxon>
        <taxon>Embryophyta</taxon>
        <taxon>Tracheophyta</taxon>
        <taxon>Spermatophyta</taxon>
        <taxon>Magnoliopsida</taxon>
        <taxon>eudicotyledons</taxon>
        <taxon>Gunneridae</taxon>
        <taxon>Pentapetalae</taxon>
        <taxon>Caryophyllales</taxon>
        <taxon>Caryophyllaceae</taxon>
        <taxon>Caryophylleae</taxon>
        <taxon>Saponaria</taxon>
    </lineage>
</organism>
<evidence type="ECO:0000313" key="2">
    <source>
        <dbReference type="EMBL" id="KAK9670337.1"/>
    </source>
</evidence>
<protein>
    <recommendedName>
        <fullName evidence="4">Pectinesterase inhibitor domain-containing protein</fullName>
    </recommendedName>
</protein>
<proteinExistence type="predicted"/>